<dbReference type="EMBL" id="LSYS01004200">
    <property type="protein sequence ID" value="OPJ80641.1"/>
    <property type="molecule type" value="Genomic_DNA"/>
</dbReference>
<evidence type="ECO:0000256" key="4">
    <source>
        <dbReference type="ARBA" id="ARBA00022475"/>
    </source>
</evidence>
<dbReference type="GO" id="GO:0010960">
    <property type="term" value="P:magnesium ion homeostasis"/>
    <property type="evidence" value="ECO:0007669"/>
    <property type="project" value="InterPro"/>
</dbReference>
<gene>
    <name evidence="13" type="ORF">AV530_010909</name>
</gene>
<keyword evidence="4" id="KW-1003">Cell membrane</keyword>
<evidence type="ECO:0000256" key="6">
    <source>
        <dbReference type="ARBA" id="ARBA00022737"/>
    </source>
</evidence>
<evidence type="ECO:0000256" key="1">
    <source>
        <dbReference type="ARBA" id="ARBA00004651"/>
    </source>
</evidence>
<dbReference type="Gene3D" id="3.10.580.10">
    <property type="entry name" value="CBS-domain"/>
    <property type="match status" value="1"/>
</dbReference>
<dbReference type="CDD" id="cd04590">
    <property type="entry name" value="CBS_pair_CorC_HlyC_assoc"/>
    <property type="match status" value="1"/>
</dbReference>
<evidence type="ECO:0000313" key="13">
    <source>
        <dbReference type="EMBL" id="OPJ80641.1"/>
    </source>
</evidence>
<keyword evidence="3" id="KW-0813">Transport</keyword>
<dbReference type="FunFam" id="3.10.580.10:FF:000001">
    <property type="entry name" value="Putative metal transporter CNNM3 isoform 2"/>
    <property type="match status" value="1"/>
</dbReference>
<dbReference type="GO" id="GO:0005886">
    <property type="term" value="C:plasma membrane"/>
    <property type="evidence" value="ECO:0007669"/>
    <property type="project" value="UniProtKB-SubCell"/>
</dbReference>
<keyword evidence="6" id="KW-0677">Repeat</keyword>
<dbReference type="AlphaFoldDB" id="A0A1V4K8F7"/>
<keyword evidence="9" id="KW-0129">CBS domain</keyword>
<comment type="function">
    <text evidence="11">Metal transporter.</text>
</comment>
<dbReference type="GO" id="GO:0015081">
    <property type="term" value="F:sodium ion transmembrane transporter activity"/>
    <property type="evidence" value="ECO:0007669"/>
    <property type="project" value="TreeGrafter"/>
</dbReference>
<comment type="similarity">
    <text evidence="2 11">Belongs to the ACDP family.</text>
</comment>
<protein>
    <recommendedName>
        <fullName evidence="11">Metal transporter</fullName>
    </recommendedName>
</protein>
<dbReference type="PANTHER" id="PTHR12064">
    <property type="entry name" value="METAL TRANSPORTER CNNM"/>
    <property type="match status" value="1"/>
</dbReference>
<dbReference type="Proteomes" id="UP000190648">
    <property type="component" value="Unassembled WGS sequence"/>
</dbReference>
<dbReference type="InterPro" id="IPR046342">
    <property type="entry name" value="CBS_dom_sf"/>
</dbReference>
<organism evidence="13 14">
    <name type="scientific">Patagioenas fasciata monilis</name>
    <dbReference type="NCBI Taxonomy" id="372326"/>
    <lineage>
        <taxon>Eukaryota</taxon>
        <taxon>Metazoa</taxon>
        <taxon>Chordata</taxon>
        <taxon>Craniata</taxon>
        <taxon>Vertebrata</taxon>
        <taxon>Euteleostomi</taxon>
        <taxon>Archelosauria</taxon>
        <taxon>Archosauria</taxon>
        <taxon>Dinosauria</taxon>
        <taxon>Saurischia</taxon>
        <taxon>Theropoda</taxon>
        <taxon>Coelurosauria</taxon>
        <taxon>Aves</taxon>
        <taxon>Neognathae</taxon>
        <taxon>Neoaves</taxon>
        <taxon>Columbimorphae</taxon>
        <taxon>Columbiformes</taxon>
        <taxon>Columbidae</taxon>
        <taxon>Patagioenas</taxon>
    </lineage>
</organism>
<evidence type="ECO:0000256" key="3">
    <source>
        <dbReference type="ARBA" id="ARBA00022448"/>
    </source>
</evidence>
<sequence length="293" mass="33502">MILIIGLLVLPGILSGLNLGLMALDPMELHIVQNCSTNKEKCCNVLVNSTLTIFFDDLIGSRISTVIASTIGIVIFWKIVPQEIGTVYNREKLVEKLKVTEPYNNLVREELNIIQGALELCTKMVEDVMMLMENCFMIKSDTILDFNTMLEIMESGYTCIPIYEENRSNMTDILYTKDLAFINPDDCTPLKTITKFYSHPIHAIFHDTKLNTMLEEFKKGKFHLAIVQKVNSEGECNSFCEVLRLVTLEDVIEEIIKLEILYESDQFIGNSNQNWVGNQKKKQDFSAFKDPRH</sequence>
<evidence type="ECO:0000256" key="12">
    <source>
        <dbReference type="SAM" id="SignalP"/>
    </source>
</evidence>
<comment type="caution">
    <text evidence="13">The sequence shown here is derived from an EMBL/GenBank/DDBJ whole genome shotgun (WGS) entry which is preliminary data.</text>
</comment>
<reference evidence="13 14" key="1">
    <citation type="submission" date="2016-02" db="EMBL/GenBank/DDBJ databases">
        <title>Band-tailed pigeon sequencing and assembly.</title>
        <authorList>
            <person name="Soares A.E."/>
            <person name="Novak B.J."/>
            <person name="Rice E.S."/>
            <person name="O'Connell B."/>
            <person name="Chang D."/>
            <person name="Weber S."/>
            <person name="Shapiro B."/>
        </authorList>
    </citation>
    <scope>NUCLEOTIDE SEQUENCE [LARGE SCALE GENOMIC DNA]</scope>
    <source>
        <strain evidence="13">BTP2013</strain>
        <tissue evidence="13">Blood</tissue>
    </source>
</reference>
<evidence type="ECO:0000313" key="14">
    <source>
        <dbReference type="Proteomes" id="UP000190648"/>
    </source>
</evidence>
<feature type="chain" id="PRO_5010736942" description="Metal transporter" evidence="12">
    <location>
        <begin position="17"/>
        <end position="293"/>
    </location>
</feature>
<keyword evidence="7" id="KW-1133">Transmembrane helix</keyword>
<keyword evidence="5" id="KW-0812">Transmembrane</keyword>
<evidence type="ECO:0000256" key="9">
    <source>
        <dbReference type="ARBA" id="ARBA00023122"/>
    </source>
</evidence>
<proteinExistence type="inferred from homology"/>
<keyword evidence="10" id="KW-0472">Membrane</keyword>
<name>A0A1V4K8F7_PATFA</name>
<dbReference type="GO" id="GO:0015095">
    <property type="term" value="F:magnesium ion transmembrane transporter activity"/>
    <property type="evidence" value="ECO:0007669"/>
    <property type="project" value="TreeGrafter"/>
</dbReference>
<accession>A0A1V4K8F7</accession>
<dbReference type="InterPro" id="IPR044751">
    <property type="entry name" value="Ion_transp-like_CBS"/>
</dbReference>
<dbReference type="OrthoDB" id="5353557at2759"/>
<evidence type="ECO:0000256" key="10">
    <source>
        <dbReference type="ARBA" id="ARBA00023136"/>
    </source>
</evidence>
<evidence type="ECO:0000256" key="5">
    <source>
        <dbReference type="ARBA" id="ARBA00022692"/>
    </source>
</evidence>
<evidence type="ECO:0000256" key="2">
    <source>
        <dbReference type="ARBA" id="ARBA00010484"/>
    </source>
</evidence>
<dbReference type="InterPro" id="IPR045095">
    <property type="entry name" value="ACDP"/>
</dbReference>
<evidence type="ECO:0000256" key="8">
    <source>
        <dbReference type="ARBA" id="ARBA00023065"/>
    </source>
</evidence>
<evidence type="ECO:0000256" key="7">
    <source>
        <dbReference type="ARBA" id="ARBA00022989"/>
    </source>
</evidence>
<dbReference type="STRING" id="372326.A0A1V4K8F7"/>
<keyword evidence="12" id="KW-0732">Signal</keyword>
<feature type="signal peptide" evidence="12">
    <location>
        <begin position="1"/>
        <end position="16"/>
    </location>
</feature>
<evidence type="ECO:0000256" key="11">
    <source>
        <dbReference type="RuleBase" id="RU369091"/>
    </source>
</evidence>
<keyword evidence="8" id="KW-0406">Ion transport</keyword>
<keyword evidence="14" id="KW-1185">Reference proteome</keyword>
<dbReference type="PANTHER" id="PTHR12064:SF26">
    <property type="entry name" value="METAL TRANSPORTER CNNM4"/>
    <property type="match status" value="1"/>
</dbReference>
<dbReference type="SUPFAM" id="SSF54631">
    <property type="entry name" value="CBS-domain pair"/>
    <property type="match status" value="1"/>
</dbReference>
<comment type="subcellular location">
    <subcellularLocation>
        <location evidence="1 11">Cell membrane</location>
        <topology evidence="1 11">Multi-pass membrane protein</topology>
    </subcellularLocation>
</comment>